<evidence type="ECO:0000313" key="1">
    <source>
        <dbReference type="EMBL" id="CUO36767.1"/>
    </source>
</evidence>
<proteinExistence type="predicted"/>
<name>A0A174EHJ8_9FIRM</name>
<dbReference type="Proteomes" id="UP000095787">
    <property type="component" value="Unassembled WGS sequence"/>
</dbReference>
<organism evidence="1 2">
    <name type="scientific">[Ruminococcus] torques</name>
    <dbReference type="NCBI Taxonomy" id="33039"/>
    <lineage>
        <taxon>Bacteria</taxon>
        <taxon>Bacillati</taxon>
        <taxon>Bacillota</taxon>
        <taxon>Clostridia</taxon>
        <taxon>Lachnospirales</taxon>
        <taxon>Lachnospiraceae</taxon>
        <taxon>Mediterraneibacter</taxon>
    </lineage>
</organism>
<dbReference type="EMBL" id="CYZO01000037">
    <property type="protein sequence ID" value="CUO36767.1"/>
    <property type="molecule type" value="Genomic_DNA"/>
</dbReference>
<reference evidence="1 2" key="1">
    <citation type="submission" date="2015-09" db="EMBL/GenBank/DDBJ databases">
        <authorList>
            <consortium name="Pathogen Informatics"/>
        </authorList>
    </citation>
    <scope>NUCLEOTIDE SEQUENCE [LARGE SCALE GENOMIC DNA]</scope>
    <source>
        <strain evidence="1 2">2789STDY5834841</strain>
    </source>
</reference>
<evidence type="ECO:0000313" key="2">
    <source>
        <dbReference type="Proteomes" id="UP000095787"/>
    </source>
</evidence>
<accession>A0A174EHJ8</accession>
<dbReference type="AlphaFoldDB" id="A0A174EHJ8"/>
<protein>
    <submittedName>
        <fullName evidence="1">Uncharacterized protein</fullName>
    </submittedName>
</protein>
<gene>
    <name evidence="1" type="ORF">ERS852456_02367</name>
</gene>
<dbReference type="RefSeq" id="WP_009320888.1">
    <property type="nucleotide sequence ID" value="NZ_CYZO01000037.1"/>
</dbReference>
<sequence length="161" mass="18929">MRAERMIKEYPNLKRELSVLEFQLSRCEGIDYDTVISSLTFSKPEGERVQTSGVSDVTARAALAYRKVADRMSDEWLSYLAGQYGQIKEELDFFEHAVRGLSGKLPEIVWDMAVERFTWEELMMKYHISHTMVAKYRKKAIKELDALYEERDRQTESFILR</sequence>